<name>A0A840X3Q2_9MICO</name>
<feature type="region of interest" description="Disordered" evidence="1">
    <location>
        <begin position="1"/>
        <end position="28"/>
    </location>
</feature>
<evidence type="ECO:0000313" key="4">
    <source>
        <dbReference type="Proteomes" id="UP000552883"/>
    </source>
</evidence>
<dbReference type="RefSeq" id="WP_153983096.1">
    <property type="nucleotide sequence ID" value="NZ_BAAANZ010000024.1"/>
</dbReference>
<protein>
    <submittedName>
        <fullName evidence="3">Uncharacterized protein</fullName>
    </submittedName>
</protein>
<keyword evidence="2" id="KW-0812">Transmembrane</keyword>
<evidence type="ECO:0000256" key="1">
    <source>
        <dbReference type="SAM" id="MobiDB-lite"/>
    </source>
</evidence>
<keyword evidence="2" id="KW-1133">Transmembrane helix</keyword>
<dbReference type="Proteomes" id="UP000552883">
    <property type="component" value="Unassembled WGS sequence"/>
</dbReference>
<evidence type="ECO:0000313" key="3">
    <source>
        <dbReference type="EMBL" id="MBB5617133.1"/>
    </source>
</evidence>
<keyword evidence="2" id="KW-0472">Membrane</keyword>
<feature type="region of interest" description="Disordered" evidence="1">
    <location>
        <begin position="346"/>
        <end position="425"/>
    </location>
</feature>
<dbReference type="OrthoDB" id="5111350at2"/>
<gene>
    <name evidence="3" type="ORF">BJ959_000629</name>
</gene>
<dbReference type="AlphaFoldDB" id="A0A840X3Q2"/>
<proteinExistence type="predicted"/>
<reference evidence="3 4" key="1">
    <citation type="submission" date="2020-08" db="EMBL/GenBank/DDBJ databases">
        <title>Sequencing the genomes of 1000 actinobacteria strains.</title>
        <authorList>
            <person name="Klenk H.-P."/>
        </authorList>
    </citation>
    <scope>NUCLEOTIDE SEQUENCE [LARGE SCALE GENOMIC DNA]</scope>
    <source>
        <strain evidence="3 4">DSM 23889</strain>
    </source>
</reference>
<sequence>MNDHSDDLTDRLRRSAGTDAPALSPELVAGAPGRRAPRLIDHGRTTRVASASLAAVAVVAVGSLVVTNPFAPRAPLFAAAAGAPAGPASAGAMAEDARMMMWIDYDYIAGPGLSTAGGAGSVYQLQRVGTADGLLADLAERFDVAGEVVETSYFDPAWPSYIVGPEDGTAPSISVTWSGTGNWWYTNPAAYPEPVCELVEYETENGLEEFEECIQPEIPAEESLAPSETEAAALAADLFGSLGLDVDASDVRVVSDVWQTMAMVSLTVDGIATAIDYSIGWTPLGEIAWASGHAIEVVDRGTFGTVSAVDAVERLDDWRWFGAGGPDYQGGMNILAAEAGVARDAAAGMAGPDTSVSSPAEEPGTTDPGEPIEPSEPAEPTEPGTSEPSPGEPGEEPVVEPTEPGEEPIVDPTIEPEPMPEPTPETVTVTVDTAEATLLLMWDADGNAWLVPGYAMQHPDGFWNTIVSLVDGVIELPAPIEGEVVPFTED</sequence>
<keyword evidence="4" id="KW-1185">Reference proteome</keyword>
<comment type="caution">
    <text evidence="3">The sequence shown here is derived from an EMBL/GenBank/DDBJ whole genome shotgun (WGS) entry which is preliminary data.</text>
</comment>
<accession>A0A840X3Q2</accession>
<evidence type="ECO:0000256" key="2">
    <source>
        <dbReference type="SAM" id="Phobius"/>
    </source>
</evidence>
<organism evidence="3 4">
    <name type="scientific">Microcella frigidaquae</name>
    <dbReference type="NCBI Taxonomy" id="424758"/>
    <lineage>
        <taxon>Bacteria</taxon>
        <taxon>Bacillati</taxon>
        <taxon>Actinomycetota</taxon>
        <taxon>Actinomycetes</taxon>
        <taxon>Micrococcales</taxon>
        <taxon>Microbacteriaceae</taxon>
        <taxon>Microcella</taxon>
    </lineage>
</organism>
<dbReference type="EMBL" id="JACHBS010000001">
    <property type="protein sequence ID" value="MBB5617133.1"/>
    <property type="molecule type" value="Genomic_DNA"/>
</dbReference>
<feature type="compositionally biased region" description="Basic and acidic residues" evidence="1">
    <location>
        <begin position="1"/>
        <end position="13"/>
    </location>
</feature>
<feature type="compositionally biased region" description="Acidic residues" evidence="1">
    <location>
        <begin position="393"/>
        <end position="409"/>
    </location>
</feature>
<feature type="transmembrane region" description="Helical" evidence="2">
    <location>
        <begin position="48"/>
        <end position="66"/>
    </location>
</feature>